<evidence type="ECO:0000256" key="5">
    <source>
        <dbReference type="ARBA" id="ARBA00023136"/>
    </source>
</evidence>
<evidence type="ECO:0000256" key="7">
    <source>
        <dbReference type="ARBA" id="ARBA00023180"/>
    </source>
</evidence>
<evidence type="ECO:0000256" key="2">
    <source>
        <dbReference type="ARBA" id="ARBA00022692"/>
    </source>
</evidence>
<evidence type="ECO:0000256" key="8">
    <source>
        <dbReference type="SAM" id="Phobius"/>
    </source>
</evidence>
<dbReference type="GO" id="GO:0004896">
    <property type="term" value="F:cytokine receptor activity"/>
    <property type="evidence" value="ECO:0007669"/>
    <property type="project" value="TreeGrafter"/>
</dbReference>
<dbReference type="InterPro" id="IPR040566">
    <property type="entry name" value="Il13Ra_Ig"/>
</dbReference>
<proteinExistence type="predicted"/>
<dbReference type="Pfam" id="PF18001">
    <property type="entry name" value="Il13Ra_Ig"/>
    <property type="match status" value="1"/>
</dbReference>
<dbReference type="PANTHER" id="PTHR23037:SF46">
    <property type="entry name" value="INTERLEUKIN 5 RECEPTOR SUBUNIT ALPHA"/>
    <property type="match status" value="1"/>
</dbReference>
<dbReference type="Pfam" id="PF09240">
    <property type="entry name" value="IL6Ra-bind"/>
    <property type="match status" value="1"/>
</dbReference>
<feature type="domain" description="Fibronectin type-III" evidence="10">
    <location>
        <begin position="241"/>
        <end position="339"/>
    </location>
</feature>
<keyword evidence="7" id="KW-0325">Glycoprotein</keyword>
<dbReference type="SUPFAM" id="SSF49265">
    <property type="entry name" value="Fibronectin type III"/>
    <property type="match status" value="2"/>
</dbReference>
<dbReference type="CTD" id="108700553"/>
<dbReference type="AlphaFoldDB" id="A0A8J1LQN3"/>
<dbReference type="PROSITE" id="PS51257">
    <property type="entry name" value="PROKAR_LIPOPROTEIN"/>
    <property type="match status" value="1"/>
</dbReference>
<feature type="chain" id="PRO_5035160650" evidence="9">
    <location>
        <begin position="25"/>
        <end position="429"/>
    </location>
</feature>
<dbReference type="PANTHER" id="PTHR23037">
    <property type="entry name" value="CYTOKINE RECEPTOR"/>
    <property type="match status" value="1"/>
</dbReference>
<dbReference type="InterPro" id="IPR013783">
    <property type="entry name" value="Ig-like_fold"/>
</dbReference>
<sequence length="429" mass="48816">MGGRQNHIISAVLCLISVLGCTGSFAVTAQQDILPSPINITWKFENMFTLRWEWKMPAGYQQCQFLTDVIPNTNQKTKTQHMFRTLDVHKVDLNNQITFKVEAECNGTKIKPAESHVLLIPGNKVYVKNFACIYFDEDYMNCTWEPVVDSVPATDYVLHYWDKQNSTASEGIINPSAKFDQLLNSGTPCQHYIYKDDIPLGCHFKTLSVTSLFLMVIRDKSNTIRPFVASVTPDEVVKLSPPVIINTTRVPNHSIFVQWTTTFKPSCSYIDSEVEITNSKDKEEKKELLNDCTYAREFNAIPELTYKVRVRVKLSAKISPSLLWSEWSEVHEIKGTGDRNITFYLLLILIPISVSIVTIIILIYLKRLKIIVFPPIPDPGKVFKKIYGDPSELQQWMKYGKVNVSSKPAKEEICSVTLVETPLFSSQAE</sequence>
<dbReference type="KEGG" id="xla:108700553"/>
<organism evidence="11 12">
    <name type="scientific">Xenopus laevis</name>
    <name type="common">African clawed frog</name>
    <dbReference type="NCBI Taxonomy" id="8355"/>
    <lineage>
        <taxon>Eukaryota</taxon>
        <taxon>Metazoa</taxon>
        <taxon>Chordata</taxon>
        <taxon>Craniata</taxon>
        <taxon>Vertebrata</taxon>
        <taxon>Euteleostomi</taxon>
        <taxon>Amphibia</taxon>
        <taxon>Batrachia</taxon>
        <taxon>Anura</taxon>
        <taxon>Pipoidea</taxon>
        <taxon>Pipidae</taxon>
        <taxon>Xenopodinae</taxon>
        <taxon>Xenopus</taxon>
        <taxon>Xenopus</taxon>
    </lineage>
</organism>
<evidence type="ECO:0000313" key="12">
    <source>
        <dbReference type="RefSeq" id="XP_041431035.1"/>
    </source>
</evidence>
<comment type="subcellular location">
    <subcellularLocation>
        <location evidence="1">Membrane</location>
        <topology evidence="1">Single-pass type I membrane protein</topology>
    </subcellularLocation>
</comment>
<dbReference type="InterPro" id="IPR036116">
    <property type="entry name" value="FN3_sf"/>
</dbReference>
<dbReference type="GeneID" id="108700553"/>
<dbReference type="PROSITE" id="PS50853">
    <property type="entry name" value="FN3"/>
    <property type="match status" value="1"/>
</dbReference>
<gene>
    <name evidence="12" type="primary">LOC108700553</name>
</gene>
<name>A0A8J1LQN3_XENLA</name>
<feature type="signal peptide" evidence="9">
    <location>
        <begin position="1"/>
        <end position="24"/>
    </location>
</feature>
<dbReference type="InterPro" id="IPR003961">
    <property type="entry name" value="FN3_dom"/>
</dbReference>
<keyword evidence="6 12" id="KW-0675">Receptor</keyword>
<evidence type="ECO:0000256" key="4">
    <source>
        <dbReference type="ARBA" id="ARBA00022989"/>
    </source>
</evidence>
<feature type="transmembrane region" description="Helical" evidence="8">
    <location>
        <begin position="343"/>
        <end position="365"/>
    </location>
</feature>
<evidence type="ECO:0000313" key="11">
    <source>
        <dbReference type="Proteomes" id="UP000186698"/>
    </source>
</evidence>
<evidence type="ECO:0000256" key="1">
    <source>
        <dbReference type="ARBA" id="ARBA00004479"/>
    </source>
</evidence>
<dbReference type="Gene3D" id="2.60.40.10">
    <property type="entry name" value="Immunoglobulins"/>
    <property type="match status" value="3"/>
</dbReference>
<dbReference type="GO" id="GO:0009897">
    <property type="term" value="C:external side of plasma membrane"/>
    <property type="evidence" value="ECO:0007669"/>
    <property type="project" value="TreeGrafter"/>
</dbReference>
<keyword evidence="5 8" id="KW-0472">Membrane</keyword>
<keyword evidence="2 8" id="KW-0812">Transmembrane</keyword>
<dbReference type="Proteomes" id="UP000186698">
    <property type="component" value="Chromosome 8S"/>
</dbReference>
<dbReference type="RefSeq" id="XP_041431035.1">
    <property type="nucleotide sequence ID" value="XM_041575101.1"/>
</dbReference>
<keyword evidence="11" id="KW-1185">Reference proteome</keyword>
<protein>
    <submittedName>
        <fullName evidence="12">Interleukin-13 receptor subunit alpha-1 isoform X1</fullName>
    </submittedName>
</protein>
<keyword evidence="3 9" id="KW-0732">Signal</keyword>
<reference evidence="12" key="1">
    <citation type="submission" date="2025-08" db="UniProtKB">
        <authorList>
            <consortium name="RefSeq"/>
        </authorList>
    </citation>
    <scope>IDENTIFICATION</scope>
    <source>
        <strain evidence="12">J_2021</strain>
        <tissue evidence="12">Erythrocytes</tissue>
    </source>
</reference>
<evidence type="ECO:0000256" key="6">
    <source>
        <dbReference type="ARBA" id="ARBA00023170"/>
    </source>
</evidence>
<evidence type="ECO:0000259" key="10">
    <source>
        <dbReference type="PROSITE" id="PS50853"/>
    </source>
</evidence>
<dbReference type="InterPro" id="IPR015321">
    <property type="entry name" value="TypeI_recpt_CBD"/>
</dbReference>
<evidence type="ECO:0000256" key="3">
    <source>
        <dbReference type="ARBA" id="ARBA00022729"/>
    </source>
</evidence>
<accession>A0A8J1LQN3</accession>
<keyword evidence="4 8" id="KW-1133">Transmembrane helix</keyword>
<dbReference type="OrthoDB" id="9940625at2759"/>
<evidence type="ECO:0000256" key="9">
    <source>
        <dbReference type="SAM" id="SignalP"/>
    </source>
</evidence>